<accession>A0AAW6KN73</accession>
<dbReference type="EMBL" id="JARAFO010000825">
    <property type="protein sequence ID" value="MDE1455820.1"/>
    <property type="molecule type" value="Genomic_DNA"/>
</dbReference>
<sequence>KIYLNGEEVSASVSVQNGDEIAFGLNILRIIEDDLLEIEGFGQYDTSLENILKPSSETKNKYPQYRRPPRMIYDLPDEKISFSF</sequence>
<evidence type="ECO:0000313" key="2">
    <source>
        <dbReference type="EMBL" id="MDE1455907.1"/>
    </source>
</evidence>
<dbReference type="Proteomes" id="UP001216709">
    <property type="component" value="Unassembled WGS sequence"/>
</dbReference>
<evidence type="ECO:0000313" key="1">
    <source>
        <dbReference type="EMBL" id="MDE1455820.1"/>
    </source>
</evidence>
<dbReference type="RefSeq" id="WP_274686271.1">
    <property type="nucleotide sequence ID" value="NZ_JARAFO010000825.1"/>
</dbReference>
<dbReference type="AlphaFoldDB" id="A0AAW6KN73"/>
<name>A0AAW6KN73_9BACI</name>
<dbReference type="EMBL" id="JARAFO010000914">
    <property type="protein sequence ID" value="MDE1455907.1"/>
    <property type="molecule type" value="Genomic_DNA"/>
</dbReference>
<proteinExistence type="predicted"/>
<reference evidence="2" key="1">
    <citation type="submission" date="2022-12" db="EMBL/GenBank/DDBJ databases">
        <title>Draft Genome Sequences of Bacillus licheniformis and Bacillus paralicheniformis strains isolated from Irish skim milk powders.</title>
        <authorList>
            <person name="Lourenco A."/>
            <person name="Li F."/>
            <person name="Geraldine D."/>
            <person name="Tobin J.T."/>
            <person name="Butler F."/>
            <person name="Jordan K."/>
            <person name="Obrien T."/>
        </authorList>
    </citation>
    <scope>NUCLEOTIDE SEQUENCE</scope>
    <source>
        <strain evidence="2">3370</strain>
    </source>
</reference>
<protein>
    <submittedName>
        <fullName evidence="2">Uncharacterized protein</fullName>
    </submittedName>
</protein>
<feature type="non-terminal residue" evidence="2">
    <location>
        <position position="1"/>
    </location>
</feature>
<comment type="caution">
    <text evidence="2">The sequence shown here is derived from an EMBL/GenBank/DDBJ whole genome shotgun (WGS) entry which is preliminary data.</text>
</comment>
<evidence type="ECO:0000313" key="3">
    <source>
        <dbReference type="Proteomes" id="UP001216709"/>
    </source>
</evidence>
<feature type="non-terminal residue" evidence="2">
    <location>
        <position position="84"/>
    </location>
</feature>
<gene>
    <name evidence="1" type="ORF">PVN32_27380</name>
    <name evidence="2" type="ORF">PVN32_27815</name>
</gene>
<organism evidence="2 3">
    <name type="scientific">Bacillus paralicheniformis</name>
    <dbReference type="NCBI Taxonomy" id="1648923"/>
    <lineage>
        <taxon>Bacteria</taxon>
        <taxon>Bacillati</taxon>
        <taxon>Bacillota</taxon>
        <taxon>Bacilli</taxon>
        <taxon>Bacillales</taxon>
        <taxon>Bacillaceae</taxon>
        <taxon>Bacillus</taxon>
    </lineage>
</organism>